<dbReference type="EMBL" id="CP099837">
    <property type="protein sequence ID" value="USY21223.1"/>
    <property type="molecule type" value="Genomic_DNA"/>
</dbReference>
<protein>
    <submittedName>
        <fullName evidence="1">Uncharacterized protein</fullName>
    </submittedName>
</protein>
<dbReference type="Proteomes" id="UP001055940">
    <property type="component" value="Chromosome"/>
</dbReference>
<name>A0ABY5DDT5_9ACTN</name>
<proteinExistence type="predicted"/>
<sequence>MGFDIVLSDLLDAITEALTLPPAADSLSEIRRAFLEQERIQAVRDAVALARETGDTSAGLELLDQRIEQLPRTYTEVRVAR</sequence>
<evidence type="ECO:0000313" key="1">
    <source>
        <dbReference type="EMBL" id="USY21223.1"/>
    </source>
</evidence>
<gene>
    <name evidence="1" type="ORF">NE857_06250</name>
</gene>
<accession>A0ABY5DDT5</accession>
<dbReference type="RefSeq" id="WP_254420152.1">
    <property type="nucleotide sequence ID" value="NZ_BAAAJB010000071.1"/>
</dbReference>
<keyword evidence="2" id="KW-1185">Reference proteome</keyword>
<organism evidence="1 2">
    <name type="scientific">Nocardiopsis exhalans</name>
    <dbReference type="NCBI Taxonomy" id="163604"/>
    <lineage>
        <taxon>Bacteria</taxon>
        <taxon>Bacillati</taxon>
        <taxon>Actinomycetota</taxon>
        <taxon>Actinomycetes</taxon>
        <taxon>Streptosporangiales</taxon>
        <taxon>Nocardiopsidaceae</taxon>
        <taxon>Nocardiopsis</taxon>
    </lineage>
</organism>
<evidence type="ECO:0000313" key="2">
    <source>
        <dbReference type="Proteomes" id="UP001055940"/>
    </source>
</evidence>
<reference evidence="1" key="1">
    <citation type="submission" date="2022-06" db="EMBL/GenBank/DDBJ databases">
        <authorList>
            <person name="Ping M."/>
        </authorList>
    </citation>
    <scope>NUCLEOTIDE SEQUENCE</scope>
    <source>
        <strain evidence="1">JCM11759T</strain>
    </source>
</reference>